<dbReference type="SMART" id="SM00448">
    <property type="entry name" value="REC"/>
    <property type="match status" value="1"/>
</dbReference>
<keyword evidence="1 2" id="KW-0597">Phosphoprotein</keyword>
<dbReference type="GO" id="GO:0000160">
    <property type="term" value="P:phosphorelay signal transduction system"/>
    <property type="evidence" value="ECO:0007669"/>
    <property type="project" value="InterPro"/>
</dbReference>
<dbReference type="PROSITE" id="PS50110">
    <property type="entry name" value="RESPONSE_REGULATORY"/>
    <property type="match status" value="1"/>
</dbReference>
<feature type="modified residue" description="4-aspartylphosphate" evidence="2">
    <location>
        <position position="59"/>
    </location>
</feature>
<evidence type="ECO:0000256" key="2">
    <source>
        <dbReference type="PROSITE-ProRule" id="PRU00169"/>
    </source>
</evidence>
<dbReference type="Pfam" id="PF00072">
    <property type="entry name" value="Response_reg"/>
    <property type="match status" value="1"/>
</dbReference>
<dbReference type="OrthoDB" id="9800897at2"/>
<dbReference type="EMBL" id="QUNR01000003">
    <property type="protein sequence ID" value="REH37810.1"/>
    <property type="molecule type" value="Genomic_DNA"/>
</dbReference>
<feature type="domain" description="Response regulatory" evidence="3">
    <location>
        <begin position="9"/>
        <end position="127"/>
    </location>
</feature>
<protein>
    <submittedName>
        <fullName evidence="4">Response regulator receiver domain-containing protein</fullName>
    </submittedName>
</protein>
<dbReference type="PANTHER" id="PTHR44591:SF3">
    <property type="entry name" value="RESPONSE REGULATORY DOMAIN-CONTAINING PROTEIN"/>
    <property type="match status" value="1"/>
</dbReference>
<dbReference type="PANTHER" id="PTHR44591">
    <property type="entry name" value="STRESS RESPONSE REGULATOR PROTEIN 1"/>
    <property type="match status" value="1"/>
</dbReference>
<dbReference type="InterPro" id="IPR050595">
    <property type="entry name" value="Bact_response_regulator"/>
</dbReference>
<dbReference type="Gene3D" id="3.40.50.2300">
    <property type="match status" value="1"/>
</dbReference>
<organism evidence="4 5">
    <name type="scientific">Paraperlucidibaca baekdonensis</name>
    <dbReference type="NCBI Taxonomy" id="748120"/>
    <lineage>
        <taxon>Bacteria</taxon>
        <taxon>Pseudomonadati</taxon>
        <taxon>Pseudomonadota</taxon>
        <taxon>Gammaproteobacteria</taxon>
        <taxon>Moraxellales</taxon>
        <taxon>Moraxellaceae</taxon>
        <taxon>Paraperlucidibaca</taxon>
    </lineage>
</organism>
<dbReference type="RefSeq" id="WP_116208417.1">
    <property type="nucleotide sequence ID" value="NZ_QUNR01000003.1"/>
</dbReference>
<dbReference type="SUPFAM" id="SSF52172">
    <property type="entry name" value="CheY-like"/>
    <property type="match status" value="1"/>
</dbReference>
<evidence type="ECO:0000256" key="1">
    <source>
        <dbReference type="ARBA" id="ARBA00022553"/>
    </source>
</evidence>
<reference evidence="4 5" key="1">
    <citation type="submission" date="2018-08" db="EMBL/GenBank/DDBJ databases">
        <title>Genomic Encyclopedia of Type Strains, Phase IV (KMG-IV): sequencing the most valuable type-strain genomes for metagenomic binning, comparative biology and taxonomic classification.</title>
        <authorList>
            <person name="Goeker M."/>
        </authorList>
    </citation>
    <scope>NUCLEOTIDE SEQUENCE [LARGE SCALE GENOMIC DNA]</scope>
    <source>
        <strain evidence="4 5">DSM 26022</strain>
    </source>
</reference>
<accession>A0A3E0H5B8</accession>
<dbReference type="AlphaFoldDB" id="A0A3E0H5B8"/>
<proteinExistence type="predicted"/>
<sequence>MTETLLNSRILIIDDEIRNVELLEDVLTAEGFTNLISSTEPDRAMALIDTVAPDLLLLDLRMPGTDGYTILSRLQPRQRDGEYLPVVVLTADAARDARHRALALGAHDFLTKPFDITEVILRVWNLLETRALYKRLRELTGQLPKAEQRPWTSD</sequence>
<name>A0A3E0H5B8_9GAMM</name>
<evidence type="ECO:0000313" key="5">
    <source>
        <dbReference type="Proteomes" id="UP000256774"/>
    </source>
</evidence>
<gene>
    <name evidence="4" type="ORF">DFR26_1594</name>
</gene>
<dbReference type="InterPro" id="IPR001789">
    <property type="entry name" value="Sig_transdc_resp-reg_receiver"/>
</dbReference>
<keyword evidence="5" id="KW-1185">Reference proteome</keyword>
<comment type="caution">
    <text evidence="4">The sequence shown here is derived from an EMBL/GenBank/DDBJ whole genome shotgun (WGS) entry which is preliminary data.</text>
</comment>
<evidence type="ECO:0000313" key="4">
    <source>
        <dbReference type="EMBL" id="REH37810.1"/>
    </source>
</evidence>
<dbReference type="Proteomes" id="UP000256774">
    <property type="component" value="Unassembled WGS sequence"/>
</dbReference>
<dbReference type="InterPro" id="IPR011006">
    <property type="entry name" value="CheY-like_superfamily"/>
</dbReference>
<evidence type="ECO:0000259" key="3">
    <source>
        <dbReference type="PROSITE" id="PS50110"/>
    </source>
</evidence>